<dbReference type="Proteomes" id="UP000603904">
    <property type="component" value="Unassembled WGS sequence"/>
</dbReference>
<dbReference type="PANTHER" id="PTHR14202">
    <property type="entry name" value="60 KDA RIBONUCLEOPROTEIN SSA/RO"/>
    <property type="match status" value="1"/>
</dbReference>
<keyword evidence="6" id="KW-0687">Ribonucleoprotein</keyword>
<dbReference type="InterPro" id="IPR040322">
    <property type="entry name" value="TROVE2"/>
</dbReference>
<dbReference type="InterPro" id="IPR037214">
    <property type="entry name" value="TROVE_dom_sf"/>
</dbReference>
<evidence type="ECO:0000313" key="8">
    <source>
        <dbReference type="EMBL" id="GIH43336.1"/>
    </source>
</evidence>
<comment type="similarity">
    <text evidence="2">Belongs to the Ro 60 kDa family.</text>
</comment>
<feature type="domain" description="TROVE" evidence="7">
    <location>
        <begin position="1"/>
        <end position="324"/>
    </location>
</feature>
<keyword evidence="3" id="KW-0963">Cytoplasm</keyword>
<accession>A0ABQ4G8D3</accession>
<keyword evidence="4" id="KW-0479">Metal-binding</keyword>
<gene>
    <name evidence="8" type="ORF">Mco01_63360</name>
</gene>
<dbReference type="RefSeq" id="WP_204060459.1">
    <property type="nucleotide sequence ID" value="NZ_BAAAGP010000028.1"/>
</dbReference>
<evidence type="ECO:0000256" key="5">
    <source>
        <dbReference type="ARBA" id="ARBA00022884"/>
    </source>
</evidence>
<dbReference type="EMBL" id="BOOC01000038">
    <property type="protein sequence ID" value="GIH43336.1"/>
    <property type="molecule type" value="Genomic_DNA"/>
</dbReference>
<dbReference type="Gene3D" id="3.40.50.410">
    <property type="entry name" value="von Willebrand factor, type A domain"/>
    <property type="match status" value="1"/>
</dbReference>
<dbReference type="PANTHER" id="PTHR14202:SF0">
    <property type="entry name" value="RNA-BINDING PROTEIN RO60"/>
    <property type="match status" value="1"/>
</dbReference>
<proteinExistence type="inferred from homology"/>
<evidence type="ECO:0000259" key="7">
    <source>
        <dbReference type="PROSITE" id="PS50988"/>
    </source>
</evidence>
<sequence>MTTSVLTRVEADRKELFLLVVRALADAGDPTLVRRLADVAVRLASADEEWTTRLADWMSRHPALARLRLALVAELAHARIQARATRTRSFVDRALRRADEPGELLAYWLGRYGRSLPQPLKRGVADAVVRLYDEPAVATYDGPGASLRFADVLALTHPVPRDGTQSALFALTIARRRGLTHDIPPYLTLLRARRELYRIAADRRAPLLDRPDGALRLASAAMTWSSVRRWLLGTMTGAAWAAVLPTMSYRERLAHLADLDRAGVSAEVAAWVAADLADPASVARAGATPLDVVAAVRAVPDSRWSAPLGRALEWSLGNVPALPGRTLVLVDRSDLMAGPCPAARSLTRADAAAVFGAALALRAVAADLVSVGAGSPRVPATPGDGPLDVVARFGRPGGSTGLEHALRRHLDGHDRVVILTHPSRAGEVAGTVAGRQHVVTAITGGAFTAIPYVEAAGDASWPF</sequence>
<keyword evidence="9" id="KW-1185">Reference proteome</keyword>
<keyword evidence="5" id="KW-0694">RNA-binding</keyword>
<evidence type="ECO:0000256" key="1">
    <source>
        <dbReference type="ARBA" id="ARBA00004496"/>
    </source>
</evidence>
<organism evidence="8 9">
    <name type="scientific">Microbispora corallina</name>
    <dbReference type="NCBI Taxonomy" id="83302"/>
    <lineage>
        <taxon>Bacteria</taxon>
        <taxon>Bacillati</taxon>
        <taxon>Actinomycetota</taxon>
        <taxon>Actinomycetes</taxon>
        <taxon>Streptosporangiales</taxon>
        <taxon>Streptosporangiaceae</taxon>
        <taxon>Microbispora</taxon>
    </lineage>
</organism>
<dbReference type="InterPro" id="IPR036465">
    <property type="entry name" value="vWFA_dom_sf"/>
</dbReference>
<reference evidence="8 9" key="1">
    <citation type="submission" date="2021-01" db="EMBL/GenBank/DDBJ databases">
        <title>Whole genome shotgun sequence of Microbispora corallina NBRC 16416.</title>
        <authorList>
            <person name="Komaki H."/>
            <person name="Tamura T."/>
        </authorList>
    </citation>
    <scope>NUCLEOTIDE SEQUENCE [LARGE SCALE GENOMIC DNA]</scope>
    <source>
        <strain evidence="8 9">NBRC 16416</strain>
    </source>
</reference>
<protein>
    <submittedName>
        <fullName evidence="8">RNA-binding protein</fullName>
    </submittedName>
</protein>
<evidence type="ECO:0000313" key="9">
    <source>
        <dbReference type="Proteomes" id="UP000603904"/>
    </source>
</evidence>
<comment type="caution">
    <text evidence="8">The sequence shown here is derived from an EMBL/GenBank/DDBJ whole genome shotgun (WGS) entry which is preliminary data.</text>
</comment>
<evidence type="ECO:0000256" key="6">
    <source>
        <dbReference type="ARBA" id="ARBA00023274"/>
    </source>
</evidence>
<evidence type="ECO:0000256" key="2">
    <source>
        <dbReference type="ARBA" id="ARBA00007814"/>
    </source>
</evidence>
<evidence type="ECO:0000256" key="3">
    <source>
        <dbReference type="ARBA" id="ARBA00022490"/>
    </source>
</evidence>
<comment type="subcellular location">
    <subcellularLocation>
        <location evidence="1">Cytoplasm</location>
    </subcellularLocation>
</comment>
<name>A0ABQ4G8D3_9ACTN</name>
<dbReference type="InterPro" id="IPR008858">
    <property type="entry name" value="TROVE_dom"/>
</dbReference>
<dbReference type="PROSITE" id="PS50988">
    <property type="entry name" value="TROVE"/>
    <property type="match status" value="1"/>
</dbReference>
<evidence type="ECO:0000256" key="4">
    <source>
        <dbReference type="ARBA" id="ARBA00022723"/>
    </source>
</evidence>
<dbReference type="SUPFAM" id="SSF140864">
    <property type="entry name" value="TROVE domain-like"/>
    <property type="match status" value="1"/>
</dbReference>